<reference evidence="1 2" key="2">
    <citation type="journal article" date="2014" name="Int. J. Syst. Evol. Microbiol.">
        <title>Methanobacterium paludis sp. nov. and a novel strain of Methanobacterium lacus isolated from northern peatlands.</title>
        <authorList>
            <person name="Cadillo-Quiroz H."/>
            <person name="Brauer S.L."/>
            <person name="Goodson N."/>
            <person name="Yavitt J.B."/>
            <person name="Zinder S.H."/>
        </authorList>
    </citation>
    <scope>NUCLEOTIDE SEQUENCE [LARGE SCALE GENOMIC DNA]</scope>
    <source>
        <strain evidence="1 2">AL-21</strain>
    </source>
</reference>
<evidence type="ECO:0000313" key="2">
    <source>
        <dbReference type="Proteomes" id="UP000007490"/>
    </source>
</evidence>
<reference evidence="2" key="1">
    <citation type="submission" date="2011-02" db="EMBL/GenBank/DDBJ databases">
        <title>Complete sequence of Methanobacterium sp. AL-21.</title>
        <authorList>
            <consortium name="US DOE Joint Genome Institute"/>
            <person name="Lucas S."/>
            <person name="Copeland A."/>
            <person name="Lapidus A."/>
            <person name="Cheng J.-F."/>
            <person name="Goodwin L."/>
            <person name="Pitluck S."/>
            <person name="Chertkov O."/>
            <person name="Detter J.C."/>
            <person name="Han C."/>
            <person name="Tapia R."/>
            <person name="Land M."/>
            <person name="Hauser L."/>
            <person name="Kyrpides N."/>
            <person name="Ivanova N."/>
            <person name="Mikhailova N."/>
            <person name="Pagani I."/>
            <person name="Cadillo-Quiroz H."/>
            <person name="Imachi H."/>
            <person name="Zinder S."/>
            <person name="Liu W."/>
            <person name="Woyke T."/>
        </authorList>
    </citation>
    <scope>NUCLEOTIDE SEQUENCE [LARGE SCALE GENOMIC DNA]</scope>
    <source>
        <strain evidence="2">AL-21</strain>
    </source>
</reference>
<evidence type="ECO:0000313" key="1">
    <source>
        <dbReference type="EMBL" id="ADZ09785.1"/>
    </source>
</evidence>
<gene>
    <name evidence="1" type="ordered locus">Metbo_1558</name>
</gene>
<dbReference type="HOGENOM" id="CLU_1507403_0_0_2"/>
<organism evidence="1 2">
    <name type="scientific">Methanobacterium lacus (strain AL-21)</name>
    <dbReference type="NCBI Taxonomy" id="877455"/>
    <lineage>
        <taxon>Archaea</taxon>
        <taxon>Methanobacteriati</taxon>
        <taxon>Methanobacteriota</taxon>
        <taxon>Methanomada group</taxon>
        <taxon>Methanobacteria</taxon>
        <taxon>Methanobacteriales</taxon>
        <taxon>Methanobacteriaceae</taxon>
        <taxon>Methanobacterium</taxon>
    </lineage>
</organism>
<proteinExistence type="predicted"/>
<name>F0T8V7_METLA</name>
<protein>
    <submittedName>
        <fullName evidence="1">Uncharacterized protein</fullName>
    </submittedName>
</protein>
<dbReference type="eggNOG" id="arCOG10460">
    <property type="taxonomic scope" value="Archaea"/>
</dbReference>
<dbReference type="Proteomes" id="UP000007490">
    <property type="component" value="Chromosome"/>
</dbReference>
<keyword evidence="2" id="KW-1185">Reference proteome</keyword>
<dbReference type="AlphaFoldDB" id="F0T8V7"/>
<sequence>MIKKDIIIGVTMVDDEKLIEKIYQSILNLELEFQIYVKGQNGLNNIVLFDEPELYPREKARFRIGNGSILIFDGEKPILAIEIISNKPTSSKEIAGPIPVYMISRKIKLNYKDGTEREIDLLNKFPLLVVVPDQSKTKTNQINDLNEKFRGIFKLNTEYSALNYFRVCVESDFDYYLKKLLSIEV</sequence>
<dbReference type="KEGG" id="mel:Metbo_1558"/>
<dbReference type="EMBL" id="CP002551">
    <property type="protein sequence ID" value="ADZ09785.1"/>
    <property type="molecule type" value="Genomic_DNA"/>
</dbReference>
<dbReference type="STRING" id="877455.Metbo_1558"/>
<accession>F0T8V7</accession>